<evidence type="ECO:0000256" key="3">
    <source>
        <dbReference type="ARBA" id="ARBA00022741"/>
    </source>
</evidence>
<sequence>MSNPSEKKDYKNTLNMPVTNFEMRANLVQKEPLFRQEWEKTLLYQKVLASNANQPTFILHDGPPYANGSLHTGHALNKILKDIIVRYKSMNNFYAPFVPGWDTHGMPIEHKMLEQAKLNVKTLTPLEIRQRAAKYALEQVEIQKEQFKQMQLLSDFKKYYITLDNNFVAKQLQLFKKMVVNGLVYKGLKPVYWSPSSQSALAEAEVIYKNVDSPAIFVAFPITQIPANSKVSVGDNLVIWTTTPWTLLANAAVAVGENFKYSRVAFNGKTYIFASELVEKVTTKLGWTNYQVLSELNTLKDLVGVQYTSPLNSLTAPVVLGHHVTLEAGSGLVHIAPLFGEDDFNIGKNNKLVNIMHIEDDGSINQAGGKYAGLNYGQANKVIIDDLQAQGLLLKHSVLNHSYPHDWRTHKPILYRATPQWFVSIEKIRDNILEQLEQVNTYTEWAKKRLHNMIADRHDWTISRQRTWGVPIIIFYDEHKNPVFVEEIFDYVIALITKSGANIWWEKTTDELLPEEYRGRNWTREMDIMDVWFDSGSTSFAVEIDPRAQAPYDLYLEGSDQYRGWFNSSLINSVAYAGVTPYKNLLSHGFVLDEKSEKMSKSKGNTIDPLDIIKKDGADILRLWVANSEYTNDVTLSVNILNQNKEIYRKIRNTIKFLLGNLHQFTYDSKLVRVGVHAYVKAQFEAFKQDVLKAYDEYRFINVIKLINNYVIELSSFYLNVAKDILYVEEVNSPARLMVQTNLYEITDFLIKAIAPILPTTAEDAYRNFNKANKLESVHLKKFAPVSSYDVKLLEQWKEFFDLRDQVNLLLEQSIQGGLIKRTNEAKLVVNTKSEFIKSLNLKQLLMVGLVEFGSKTSIEKFDSLKCARCWNHFTPSQIKDELCPLCHQILFKEAK</sequence>
<dbReference type="Proteomes" id="UP000290876">
    <property type="component" value="Chromosome"/>
</dbReference>
<feature type="binding site" evidence="9">
    <location>
        <position position="870"/>
    </location>
    <ligand>
        <name>Zn(2+)</name>
        <dbReference type="ChEBI" id="CHEBI:29105"/>
    </ligand>
</feature>
<dbReference type="InterPro" id="IPR013155">
    <property type="entry name" value="M/V/L/I-tRNA-synth_anticd-bd"/>
</dbReference>
<dbReference type="PANTHER" id="PTHR42765">
    <property type="entry name" value="SOLEUCYL-TRNA SYNTHETASE"/>
    <property type="match status" value="1"/>
</dbReference>
<dbReference type="NCBIfam" id="TIGR00392">
    <property type="entry name" value="ileS"/>
    <property type="match status" value="1"/>
</dbReference>
<keyword evidence="13" id="KW-1185">Reference proteome</keyword>
<keyword evidence="5 9" id="KW-0648">Protein biosynthesis</keyword>
<feature type="binding site" evidence="9">
    <location>
        <position position="601"/>
    </location>
    <ligand>
        <name>ATP</name>
        <dbReference type="ChEBI" id="CHEBI:30616"/>
    </ligand>
</feature>
<evidence type="ECO:0000313" key="13">
    <source>
        <dbReference type="Proteomes" id="UP000290876"/>
    </source>
</evidence>
<comment type="similarity">
    <text evidence="1 9">Belongs to the class-I aminoacyl-tRNA synthetase family. IleS type 1 subfamily.</text>
</comment>
<dbReference type="CDD" id="cd00818">
    <property type="entry name" value="IleRS_core"/>
    <property type="match status" value="1"/>
</dbReference>
<dbReference type="HAMAP" id="MF_02002">
    <property type="entry name" value="Ile_tRNA_synth_type1"/>
    <property type="match status" value="1"/>
</dbReference>
<feature type="binding site" evidence="9">
    <location>
        <position position="867"/>
    </location>
    <ligand>
        <name>Zn(2+)</name>
        <dbReference type="ChEBI" id="CHEBI:29105"/>
    </ligand>
</feature>
<evidence type="ECO:0000256" key="1">
    <source>
        <dbReference type="ARBA" id="ARBA00006887"/>
    </source>
</evidence>
<feature type="short sequence motif" description="'HIGH' region" evidence="9">
    <location>
        <begin position="64"/>
        <end position="74"/>
    </location>
</feature>
<dbReference type="OrthoDB" id="9810365at2"/>
<dbReference type="EMBL" id="LR215043">
    <property type="protein sequence ID" value="VEU77934.1"/>
    <property type="molecule type" value="Genomic_DNA"/>
</dbReference>
<dbReference type="InterPro" id="IPR023585">
    <property type="entry name" value="Ile-tRNA-ligase_type1"/>
</dbReference>
<evidence type="ECO:0000256" key="9">
    <source>
        <dbReference type="HAMAP-Rule" id="MF_02002"/>
    </source>
</evidence>
<evidence type="ECO:0000259" key="10">
    <source>
        <dbReference type="Pfam" id="PF00133"/>
    </source>
</evidence>
<evidence type="ECO:0000256" key="8">
    <source>
        <dbReference type="ARBA" id="ARBA00048359"/>
    </source>
</evidence>
<comment type="function">
    <text evidence="7 9">Catalyzes the attachment of isoleucine to tRNA(Ile). As IleRS can inadvertently accommodate and process structurally similar amino acids such as valine, to avoid such errors it has two additional distinct tRNA(Ile)-dependent editing activities. One activity is designated as 'pretransfer' editing and involves the hydrolysis of activated Val-AMP. The other activity is designated 'posttransfer' editing and involves deacylation of mischarged Val-tRNA(Ile).</text>
</comment>
<keyword evidence="9" id="KW-0963">Cytoplasm</keyword>
<organism evidence="12 13">
    <name type="scientific">Mycoplasmopsis columbinasalis</name>
    <dbReference type="NCBI Taxonomy" id="114880"/>
    <lineage>
        <taxon>Bacteria</taxon>
        <taxon>Bacillati</taxon>
        <taxon>Mycoplasmatota</taxon>
        <taxon>Mycoplasmoidales</taxon>
        <taxon>Metamycoplasmataceae</taxon>
        <taxon>Mycoplasmopsis</taxon>
    </lineage>
</organism>
<comment type="subunit">
    <text evidence="9">Monomer.</text>
</comment>
<keyword evidence="6 9" id="KW-0030">Aminoacyl-tRNA synthetase</keyword>
<dbReference type="PANTHER" id="PTHR42765:SF1">
    <property type="entry name" value="ISOLEUCINE--TRNA LIGASE, MITOCHONDRIAL"/>
    <property type="match status" value="1"/>
</dbReference>
<dbReference type="GO" id="GO:0005829">
    <property type="term" value="C:cytosol"/>
    <property type="evidence" value="ECO:0007669"/>
    <property type="project" value="TreeGrafter"/>
</dbReference>
<dbReference type="GO" id="GO:0000049">
    <property type="term" value="F:tRNA binding"/>
    <property type="evidence" value="ECO:0007669"/>
    <property type="project" value="InterPro"/>
</dbReference>
<keyword evidence="2 9" id="KW-0436">Ligase</keyword>
<dbReference type="Gene3D" id="3.40.50.620">
    <property type="entry name" value="HUPs"/>
    <property type="match status" value="2"/>
</dbReference>
<reference evidence="12 13" key="1">
    <citation type="submission" date="2019-01" db="EMBL/GenBank/DDBJ databases">
        <authorList>
            <consortium name="Pathogen Informatics"/>
        </authorList>
    </citation>
    <scope>NUCLEOTIDE SEQUENCE [LARGE SCALE GENOMIC DNA]</scope>
    <source>
        <strain evidence="12 13">NCTC10184</strain>
    </source>
</reference>
<name>A0A449B9V4_9BACT</name>
<dbReference type="SUPFAM" id="SSF52374">
    <property type="entry name" value="Nucleotidylyl transferase"/>
    <property type="match status" value="1"/>
</dbReference>
<gene>
    <name evidence="9 12" type="primary">ileS</name>
    <name evidence="12" type="ORF">NCTC10184_00148</name>
</gene>
<comment type="subcellular location">
    <subcellularLocation>
        <location evidence="9">Cytoplasm</location>
    </subcellularLocation>
</comment>
<proteinExistence type="inferred from homology"/>
<dbReference type="EC" id="6.1.1.5" evidence="9"/>
<comment type="domain">
    <text evidence="9">IleRS has two distinct active sites: one for aminoacylation and one for editing. The misactivated valine is translocated from the active site to the editing site, which sterically excludes the correctly activated isoleucine. The single editing site contains two valyl binding pockets, one specific for each substrate (Val-AMP or Val-tRNA(Ile)).</text>
</comment>
<dbReference type="Pfam" id="PF00133">
    <property type="entry name" value="tRNA-synt_1"/>
    <property type="match status" value="1"/>
</dbReference>
<evidence type="ECO:0000256" key="2">
    <source>
        <dbReference type="ARBA" id="ARBA00022598"/>
    </source>
</evidence>
<dbReference type="InterPro" id="IPR002300">
    <property type="entry name" value="aa-tRNA-synth_Ia"/>
</dbReference>
<dbReference type="Gene3D" id="1.10.730.20">
    <property type="match status" value="1"/>
</dbReference>
<evidence type="ECO:0000256" key="4">
    <source>
        <dbReference type="ARBA" id="ARBA00022840"/>
    </source>
</evidence>
<dbReference type="InterPro" id="IPR009080">
    <property type="entry name" value="tRNAsynth_Ia_anticodon-bd"/>
</dbReference>
<evidence type="ECO:0000313" key="12">
    <source>
        <dbReference type="EMBL" id="VEU77934.1"/>
    </source>
</evidence>
<evidence type="ECO:0000256" key="6">
    <source>
        <dbReference type="ARBA" id="ARBA00023146"/>
    </source>
</evidence>
<feature type="binding site" evidence="9">
    <location>
        <position position="884"/>
    </location>
    <ligand>
        <name>Zn(2+)</name>
        <dbReference type="ChEBI" id="CHEBI:29105"/>
    </ligand>
</feature>
<comment type="cofactor">
    <cofactor evidence="9">
        <name>Zn(2+)</name>
        <dbReference type="ChEBI" id="CHEBI:29105"/>
    </cofactor>
    <text evidence="9">Binds 1 zinc ion per subunit.</text>
</comment>
<dbReference type="InterPro" id="IPR050081">
    <property type="entry name" value="Ile-tRNA_ligase"/>
</dbReference>
<dbReference type="GO" id="GO:0005524">
    <property type="term" value="F:ATP binding"/>
    <property type="evidence" value="ECO:0007669"/>
    <property type="project" value="UniProtKB-UniRule"/>
</dbReference>
<dbReference type="SUPFAM" id="SSF50677">
    <property type="entry name" value="ValRS/IleRS/LeuRS editing domain"/>
    <property type="match status" value="1"/>
</dbReference>
<keyword evidence="9" id="KW-0479">Metal-binding</keyword>
<evidence type="ECO:0000256" key="5">
    <source>
        <dbReference type="ARBA" id="ARBA00022917"/>
    </source>
</evidence>
<dbReference type="PRINTS" id="PR00984">
    <property type="entry name" value="TRNASYNTHILE"/>
</dbReference>
<dbReference type="GO" id="GO:0002161">
    <property type="term" value="F:aminoacyl-tRNA deacylase activity"/>
    <property type="evidence" value="ECO:0007669"/>
    <property type="project" value="InterPro"/>
</dbReference>
<feature type="domain" description="Methionyl/Valyl/Leucyl/Isoleucyl-tRNA synthetase anticodon-binding" evidence="11">
    <location>
        <begin position="681"/>
        <end position="825"/>
    </location>
</feature>
<keyword evidence="9" id="KW-0862">Zinc</keyword>
<feature type="binding site" evidence="9">
    <location>
        <position position="887"/>
    </location>
    <ligand>
        <name>Zn(2+)</name>
        <dbReference type="ChEBI" id="CHEBI:29105"/>
    </ligand>
</feature>
<feature type="short sequence motif" description="'KMSKS' region" evidence="9">
    <location>
        <begin position="598"/>
        <end position="602"/>
    </location>
</feature>
<keyword evidence="3 9" id="KW-0547">Nucleotide-binding</keyword>
<accession>A0A449B9V4</accession>
<dbReference type="GO" id="GO:0008270">
    <property type="term" value="F:zinc ion binding"/>
    <property type="evidence" value="ECO:0007669"/>
    <property type="project" value="UniProtKB-UniRule"/>
</dbReference>
<dbReference type="InterPro" id="IPR014729">
    <property type="entry name" value="Rossmann-like_a/b/a_fold"/>
</dbReference>
<keyword evidence="4 9" id="KW-0067">ATP-binding</keyword>
<feature type="binding site" evidence="9">
    <location>
        <position position="557"/>
    </location>
    <ligand>
        <name>L-isoleucyl-5'-AMP</name>
        <dbReference type="ChEBI" id="CHEBI:178002"/>
    </ligand>
</feature>
<dbReference type="InterPro" id="IPR002301">
    <property type="entry name" value="Ile-tRNA-ligase"/>
</dbReference>
<evidence type="ECO:0000256" key="7">
    <source>
        <dbReference type="ARBA" id="ARBA00025217"/>
    </source>
</evidence>
<dbReference type="InterPro" id="IPR009008">
    <property type="entry name" value="Val/Leu/Ile-tRNA-synth_edit"/>
</dbReference>
<dbReference type="SUPFAM" id="SSF47323">
    <property type="entry name" value="Anticodon-binding domain of a subclass of class I aminoacyl-tRNA synthetases"/>
    <property type="match status" value="1"/>
</dbReference>
<dbReference type="RefSeq" id="WP_129622789.1">
    <property type="nucleotide sequence ID" value="NZ_LR215043.1"/>
</dbReference>
<dbReference type="InterPro" id="IPR033708">
    <property type="entry name" value="Anticodon_Ile_BEm"/>
</dbReference>
<dbReference type="GO" id="GO:0004822">
    <property type="term" value="F:isoleucine-tRNA ligase activity"/>
    <property type="evidence" value="ECO:0007669"/>
    <property type="project" value="UniProtKB-UniRule"/>
</dbReference>
<dbReference type="KEGG" id="mcob:NCTC10184_00148"/>
<comment type="catalytic activity">
    <reaction evidence="8 9">
        <text>tRNA(Ile) + L-isoleucine + ATP = L-isoleucyl-tRNA(Ile) + AMP + diphosphate</text>
        <dbReference type="Rhea" id="RHEA:11060"/>
        <dbReference type="Rhea" id="RHEA-COMP:9666"/>
        <dbReference type="Rhea" id="RHEA-COMP:9695"/>
        <dbReference type="ChEBI" id="CHEBI:30616"/>
        <dbReference type="ChEBI" id="CHEBI:33019"/>
        <dbReference type="ChEBI" id="CHEBI:58045"/>
        <dbReference type="ChEBI" id="CHEBI:78442"/>
        <dbReference type="ChEBI" id="CHEBI:78528"/>
        <dbReference type="ChEBI" id="CHEBI:456215"/>
        <dbReference type="EC" id="6.1.1.5"/>
    </reaction>
</comment>
<feature type="domain" description="Aminoacyl-tRNA synthetase class Ia" evidence="10">
    <location>
        <begin position="36"/>
        <end position="637"/>
    </location>
</feature>
<dbReference type="AlphaFoldDB" id="A0A449B9V4"/>
<dbReference type="Gene3D" id="1.10.10.830">
    <property type="entry name" value="Ile-tRNA synthetase CP2 domain-like"/>
    <property type="match status" value="1"/>
</dbReference>
<protein>
    <recommendedName>
        <fullName evidence="9">Isoleucine--tRNA ligase</fullName>
        <ecNumber evidence="9">6.1.1.5</ecNumber>
    </recommendedName>
    <alternativeName>
        <fullName evidence="9">Isoleucyl-tRNA synthetase</fullName>
        <shortName evidence="9">IleRS</shortName>
    </alternativeName>
</protein>
<dbReference type="CDD" id="cd07960">
    <property type="entry name" value="Anticodon_Ia_Ile_BEm"/>
    <property type="match status" value="1"/>
</dbReference>
<evidence type="ECO:0000259" key="11">
    <source>
        <dbReference type="Pfam" id="PF08264"/>
    </source>
</evidence>
<dbReference type="GO" id="GO:0006428">
    <property type="term" value="P:isoleucyl-tRNA aminoacylation"/>
    <property type="evidence" value="ECO:0007669"/>
    <property type="project" value="UniProtKB-UniRule"/>
</dbReference>
<dbReference type="Pfam" id="PF08264">
    <property type="entry name" value="Anticodon_1"/>
    <property type="match status" value="1"/>
</dbReference>